<dbReference type="InterPro" id="IPR050249">
    <property type="entry name" value="Pseudomonas-type_ThrB"/>
</dbReference>
<gene>
    <name evidence="3" type="ORF">PRIO_2076</name>
</gene>
<evidence type="ECO:0000259" key="2">
    <source>
        <dbReference type="Pfam" id="PF01636"/>
    </source>
</evidence>
<dbReference type="SUPFAM" id="SSF56112">
    <property type="entry name" value="Protein kinase-like (PK-like)"/>
    <property type="match status" value="1"/>
</dbReference>
<dbReference type="Proteomes" id="UP000033163">
    <property type="component" value="Chromosome I"/>
</dbReference>
<dbReference type="GO" id="GO:0004413">
    <property type="term" value="F:homoserine kinase activity"/>
    <property type="evidence" value="ECO:0007669"/>
    <property type="project" value="TreeGrafter"/>
</dbReference>
<dbReference type="EMBL" id="LN831776">
    <property type="protein sequence ID" value="CQR54485.1"/>
    <property type="molecule type" value="Genomic_DNA"/>
</dbReference>
<dbReference type="InterPro" id="IPR002575">
    <property type="entry name" value="Aminoglycoside_PTrfase"/>
</dbReference>
<dbReference type="PANTHER" id="PTHR21064:SF6">
    <property type="entry name" value="AMINOGLYCOSIDE PHOSPHOTRANSFERASE DOMAIN-CONTAINING PROTEIN"/>
    <property type="match status" value="1"/>
</dbReference>
<reference evidence="4" key="1">
    <citation type="submission" date="2015-03" db="EMBL/GenBank/DDBJ databases">
        <authorList>
            <person name="Wibberg D."/>
        </authorList>
    </citation>
    <scope>NUCLEOTIDE SEQUENCE [LARGE SCALE GENOMIC DNA]</scope>
</reference>
<dbReference type="Gene3D" id="3.30.200.20">
    <property type="entry name" value="Phosphorylase Kinase, domain 1"/>
    <property type="match status" value="1"/>
</dbReference>
<organism evidence="3 4">
    <name type="scientific">Paenibacillus riograndensis SBR5</name>
    <dbReference type="NCBI Taxonomy" id="1073571"/>
    <lineage>
        <taxon>Bacteria</taxon>
        <taxon>Bacillati</taxon>
        <taxon>Bacillota</taxon>
        <taxon>Bacilli</taxon>
        <taxon>Bacillales</taxon>
        <taxon>Paenibacillaceae</taxon>
        <taxon>Paenibacillus</taxon>
        <taxon>Paenibacillus sonchi group</taxon>
    </lineage>
</organism>
<dbReference type="Gene3D" id="3.90.1200.10">
    <property type="match status" value="1"/>
</dbReference>
<evidence type="ECO:0000313" key="4">
    <source>
        <dbReference type="Proteomes" id="UP000033163"/>
    </source>
</evidence>
<dbReference type="AlphaFoldDB" id="A0A0E4H8F8"/>
<sequence length="314" mass="35710">MIMDEVKKQAFAALGCDPEQAKLLGGYDSNVFEINRSGEEIVVKILENAITDEEALLSEFEWLEYLRSEGLSAVKPILLNTGQYIFPVSEKYCCVAYEKVEGTTLNPNDIMSWNPNVFEQWGMAIGKMHVLAKSYQPVHKRPQWFHHSLLKGGVLNNDPILAEKWQGFKDAFKQLPVTRENFGLIHGDLHHSNVLLHQGNLTLLDFGDSEYHWFAYDIAISVYHIAYTVPAGPQRQAFVQAFFGSFMDGYAQENCNIGFIPQIDTFIDYRHLFSYTYHTAYADWSQLTQGQVEFLGQMRSAILQDSPCLGFSLA</sequence>
<dbReference type="PANTHER" id="PTHR21064">
    <property type="entry name" value="AMINOGLYCOSIDE PHOSPHOTRANSFERASE DOMAIN-CONTAINING PROTEIN-RELATED"/>
    <property type="match status" value="1"/>
</dbReference>
<name>A0A0E4H8F8_9BACL</name>
<evidence type="ECO:0000256" key="1">
    <source>
        <dbReference type="ARBA" id="ARBA00038240"/>
    </source>
</evidence>
<evidence type="ECO:0000313" key="3">
    <source>
        <dbReference type="EMBL" id="CQR54485.1"/>
    </source>
</evidence>
<dbReference type="STRING" id="483937.AMQ84_09910"/>
<dbReference type="GO" id="GO:0009088">
    <property type="term" value="P:threonine biosynthetic process"/>
    <property type="evidence" value="ECO:0007669"/>
    <property type="project" value="TreeGrafter"/>
</dbReference>
<accession>A0A0E4H8F8</accession>
<dbReference type="RefSeq" id="WP_020432722.1">
    <property type="nucleotide sequence ID" value="NZ_AGBD01001529.1"/>
</dbReference>
<feature type="domain" description="Aminoglycoside phosphotransferase" evidence="2">
    <location>
        <begin position="23"/>
        <end position="248"/>
    </location>
</feature>
<dbReference type="HOGENOM" id="CLU_044821_1_0_9"/>
<dbReference type="KEGG" id="pri:PRIO_2076"/>
<dbReference type="PATRIC" id="fig|1073571.4.peg.2189"/>
<protein>
    <recommendedName>
        <fullName evidence="2">Aminoglycoside phosphotransferase domain-containing protein</fullName>
    </recommendedName>
</protein>
<proteinExistence type="inferred from homology"/>
<comment type="similarity">
    <text evidence="1">Belongs to the pseudomonas-type ThrB family.</text>
</comment>
<dbReference type="Pfam" id="PF01636">
    <property type="entry name" value="APH"/>
    <property type="match status" value="1"/>
</dbReference>
<dbReference type="InterPro" id="IPR011009">
    <property type="entry name" value="Kinase-like_dom_sf"/>
</dbReference>